<evidence type="ECO:0000259" key="1">
    <source>
        <dbReference type="Pfam" id="PF24764"/>
    </source>
</evidence>
<dbReference type="InterPro" id="IPR036397">
    <property type="entry name" value="RNaseH_sf"/>
</dbReference>
<dbReference type="EMBL" id="JAGEUA010000007">
    <property type="protein sequence ID" value="KAL0969226.1"/>
    <property type="molecule type" value="Genomic_DNA"/>
</dbReference>
<dbReference type="PANTHER" id="PTHR46791:SF13">
    <property type="entry name" value="CLR5 DOMAIN-CONTAINING PROTEIN"/>
    <property type="match status" value="1"/>
</dbReference>
<dbReference type="PANTHER" id="PTHR46791">
    <property type="entry name" value="EXPRESSED PROTEIN"/>
    <property type="match status" value="1"/>
</dbReference>
<name>A0ABD0WDT5_UMBPY</name>
<dbReference type="AlphaFoldDB" id="A0ABD0WDT5"/>
<accession>A0ABD0WDT5</accession>
<comment type="caution">
    <text evidence="2">The sequence shown here is derived from an EMBL/GenBank/DDBJ whole genome shotgun (WGS) entry which is preliminary data.</text>
</comment>
<sequence length="379" mass="44499">MDVDNLVSTYFSMGFQQREILALLSSQHGIVICARTLRNVLRRTRLYRRKNYSDMVDVACFILGEIEGSGMMHGYRMMHLKCIQQGFVVKRETVRQLLSILDPVGVAYRSARRLRRRQYSNPGPNFLWHVDGYDKLKPYGLCISGCIDGFSRNVIWLKVYSTNNNPRVIASYFIEAVKARHGCSHRIRFDRGTENVAVEQMQRFFRREENATSVLFGSSNHNQRIESFWGILRKENVQFWMNFFECLKDSDQFSGDFLDCALVQFCFMHLVQEELDNLALIWNSHRIRKQHNRNTPNGCPAILYGAPHLYGAEDHLFHCSEEDIQYCEEECHKRTYPCDKTVFELCCILMEENELQPPKNIEECKDLYLKLRQEILDLL</sequence>
<protein>
    <recommendedName>
        <fullName evidence="1">Integrase core domain-containing protein</fullName>
    </recommendedName>
</protein>
<proteinExistence type="predicted"/>
<reference evidence="2 3" key="1">
    <citation type="submission" date="2024-06" db="EMBL/GenBank/DDBJ databases">
        <authorList>
            <person name="Pan Q."/>
            <person name="Wen M."/>
            <person name="Jouanno E."/>
            <person name="Zahm M."/>
            <person name="Klopp C."/>
            <person name="Cabau C."/>
            <person name="Louis A."/>
            <person name="Berthelot C."/>
            <person name="Parey E."/>
            <person name="Roest Crollius H."/>
            <person name="Montfort J."/>
            <person name="Robinson-Rechavi M."/>
            <person name="Bouchez O."/>
            <person name="Lampietro C."/>
            <person name="Lopez Roques C."/>
            <person name="Donnadieu C."/>
            <person name="Postlethwait J."/>
            <person name="Bobe J."/>
            <person name="Verreycken H."/>
            <person name="Guiguen Y."/>
        </authorList>
    </citation>
    <scope>NUCLEOTIDE SEQUENCE [LARGE SCALE GENOMIC DNA]</scope>
    <source>
        <strain evidence="2">Up_M1</strain>
        <tissue evidence="2">Testis</tissue>
    </source>
</reference>
<dbReference type="InterPro" id="IPR012337">
    <property type="entry name" value="RNaseH-like_sf"/>
</dbReference>
<gene>
    <name evidence="2" type="ORF">UPYG_G00224170</name>
</gene>
<feature type="domain" description="Integrase core" evidence="1">
    <location>
        <begin position="119"/>
        <end position="296"/>
    </location>
</feature>
<dbReference type="Pfam" id="PF24764">
    <property type="entry name" value="rva_4"/>
    <property type="match status" value="1"/>
</dbReference>
<dbReference type="InterPro" id="IPR058913">
    <property type="entry name" value="Integrase_dom_put"/>
</dbReference>
<dbReference type="SUPFAM" id="SSF53098">
    <property type="entry name" value="Ribonuclease H-like"/>
    <property type="match status" value="1"/>
</dbReference>
<dbReference type="Gene3D" id="3.30.420.10">
    <property type="entry name" value="Ribonuclease H-like superfamily/Ribonuclease H"/>
    <property type="match status" value="1"/>
</dbReference>
<keyword evidence="3" id="KW-1185">Reference proteome</keyword>
<organism evidence="2 3">
    <name type="scientific">Umbra pygmaea</name>
    <name type="common">Eastern mudminnow</name>
    <dbReference type="NCBI Taxonomy" id="75934"/>
    <lineage>
        <taxon>Eukaryota</taxon>
        <taxon>Metazoa</taxon>
        <taxon>Chordata</taxon>
        <taxon>Craniata</taxon>
        <taxon>Vertebrata</taxon>
        <taxon>Euteleostomi</taxon>
        <taxon>Actinopterygii</taxon>
        <taxon>Neopterygii</taxon>
        <taxon>Teleostei</taxon>
        <taxon>Protacanthopterygii</taxon>
        <taxon>Esociformes</taxon>
        <taxon>Umbridae</taxon>
        <taxon>Umbra</taxon>
    </lineage>
</organism>
<evidence type="ECO:0000313" key="3">
    <source>
        <dbReference type="Proteomes" id="UP001557470"/>
    </source>
</evidence>
<evidence type="ECO:0000313" key="2">
    <source>
        <dbReference type="EMBL" id="KAL0969226.1"/>
    </source>
</evidence>
<dbReference type="Proteomes" id="UP001557470">
    <property type="component" value="Unassembled WGS sequence"/>
</dbReference>